<organism evidence="6 7">
    <name type="scientific">Caballeronia ptereochthonis</name>
    <dbReference type="NCBI Taxonomy" id="1777144"/>
    <lineage>
        <taxon>Bacteria</taxon>
        <taxon>Pseudomonadati</taxon>
        <taxon>Pseudomonadota</taxon>
        <taxon>Betaproteobacteria</taxon>
        <taxon>Burkholderiales</taxon>
        <taxon>Burkholderiaceae</taxon>
        <taxon>Caballeronia</taxon>
    </lineage>
</organism>
<dbReference type="InterPro" id="IPR037026">
    <property type="entry name" value="Vgr_OB-fold_dom_sf"/>
</dbReference>
<dbReference type="SUPFAM" id="SSF69255">
    <property type="entry name" value="gp5 N-terminal domain-like"/>
    <property type="match status" value="1"/>
</dbReference>
<feature type="domain" description="DUF2345" evidence="4">
    <location>
        <begin position="606"/>
        <end position="752"/>
    </location>
</feature>
<dbReference type="InterPro" id="IPR018769">
    <property type="entry name" value="VgrG2_DUF2345"/>
</dbReference>
<dbReference type="SUPFAM" id="SSF69279">
    <property type="entry name" value="Phage tail proteins"/>
    <property type="match status" value="2"/>
</dbReference>
<accession>A0A158B418</accession>
<proteinExistence type="inferred from homology"/>
<reference evidence="6" key="1">
    <citation type="submission" date="2016-01" db="EMBL/GenBank/DDBJ databases">
        <authorList>
            <person name="Peeters C."/>
        </authorList>
    </citation>
    <scope>NUCLEOTIDE SEQUENCE [LARGE SCALE GENOMIC DNA]</scope>
    <source>
        <strain evidence="6">LMG 29326</strain>
    </source>
</reference>
<feature type="coiled-coil region" evidence="2">
    <location>
        <begin position="565"/>
        <end position="599"/>
    </location>
</feature>
<protein>
    <submittedName>
        <fullName evidence="6">Rhs element Vgr protein</fullName>
    </submittedName>
</protein>
<dbReference type="NCBIfam" id="TIGR03361">
    <property type="entry name" value="VI_Rhs_Vgr"/>
    <property type="match status" value="1"/>
</dbReference>
<dbReference type="Gene3D" id="4.10.220.110">
    <property type="match status" value="1"/>
</dbReference>
<comment type="caution">
    <text evidence="6">The sequence shown here is derived from an EMBL/GenBank/DDBJ whole genome shotgun (WGS) entry which is preliminary data.</text>
</comment>
<dbReference type="Pfam" id="PF05954">
    <property type="entry name" value="Phage_GPD"/>
    <property type="match status" value="1"/>
</dbReference>
<dbReference type="EMBL" id="FCOB02000011">
    <property type="protein sequence ID" value="SAK64753.1"/>
    <property type="molecule type" value="Genomic_DNA"/>
</dbReference>
<keyword evidence="7" id="KW-1185">Reference proteome</keyword>
<dbReference type="Proteomes" id="UP000054978">
    <property type="component" value="Unassembled WGS sequence"/>
</dbReference>
<evidence type="ECO:0000313" key="6">
    <source>
        <dbReference type="EMBL" id="SAK64753.1"/>
    </source>
</evidence>
<dbReference type="AlphaFoldDB" id="A0A158B418"/>
<evidence type="ECO:0000259" key="3">
    <source>
        <dbReference type="Pfam" id="PF04717"/>
    </source>
</evidence>
<comment type="similarity">
    <text evidence="1">Belongs to the VgrG protein family.</text>
</comment>
<dbReference type="Gene3D" id="3.55.50.10">
    <property type="entry name" value="Baseplate protein-like domains"/>
    <property type="match status" value="1"/>
</dbReference>
<dbReference type="InterPro" id="IPR028244">
    <property type="entry name" value="T6SS_Rhs_Vgr_dom"/>
</dbReference>
<dbReference type="InterPro" id="IPR006533">
    <property type="entry name" value="T6SS_Vgr_RhsGE"/>
</dbReference>
<keyword evidence="2" id="KW-0175">Coiled coil</keyword>
<dbReference type="NCBIfam" id="TIGR01646">
    <property type="entry name" value="vgr_GE"/>
    <property type="match status" value="1"/>
</dbReference>
<dbReference type="Pfam" id="PF13296">
    <property type="entry name" value="T6SS_Vgr"/>
    <property type="match status" value="1"/>
</dbReference>
<feature type="domain" description="Gp5/Type VI secretion system Vgr protein OB-fold" evidence="3">
    <location>
        <begin position="408"/>
        <end position="467"/>
    </location>
</feature>
<feature type="domain" description="Putative type VI secretion system Rhs element associated Vgr" evidence="5">
    <location>
        <begin position="486"/>
        <end position="586"/>
    </location>
</feature>
<dbReference type="Gene3D" id="2.30.110.50">
    <property type="match status" value="1"/>
</dbReference>
<dbReference type="STRING" id="1777144.AWB83_02746"/>
<dbReference type="Pfam" id="PF04717">
    <property type="entry name" value="Phage_base_V"/>
    <property type="match status" value="1"/>
</dbReference>
<dbReference type="Pfam" id="PF10106">
    <property type="entry name" value="DUF2345"/>
    <property type="match status" value="1"/>
</dbReference>
<evidence type="ECO:0000256" key="1">
    <source>
        <dbReference type="ARBA" id="ARBA00005558"/>
    </source>
</evidence>
<gene>
    <name evidence="6" type="ORF">AWB83_02746</name>
</gene>
<evidence type="ECO:0000259" key="5">
    <source>
        <dbReference type="Pfam" id="PF13296"/>
    </source>
</evidence>
<dbReference type="RefSeq" id="WP_087046131.1">
    <property type="nucleotide sequence ID" value="NZ_FCOB02000011.1"/>
</dbReference>
<evidence type="ECO:0000313" key="7">
    <source>
        <dbReference type="Proteomes" id="UP000054978"/>
    </source>
</evidence>
<dbReference type="InterPro" id="IPR017847">
    <property type="entry name" value="T6SS_RhsGE_Vgr_subset"/>
</dbReference>
<dbReference type="OrthoDB" id="8590234at2"/>
<name>A0A158B418_9BURK</name>
<evidence type="ECO:0000259" key="4">
    <source>
        <dbReference type="Pfam" id="PF10106"/>
    </source>
</evidence>
<dbReference type="InterPro" id="IPR006531">
    <property type="entry name" value="Gp5/Vgr_OB"/>
</dbReference>
<sequence>MSMVLPSQAYQLKLAPHPAPFSVLKFNGRADISDLYWYQIDFTSPLTDIPMDRVVGRPATFTIEPIDPNMAYLRQMFGENAKQFSKMPPAHTVHGIITRFEQFGTSVDETHYRVRLEPTFCDLNRARKSRLFQKQSVVEILTGTLRHYGYRLGVDFDFEKLRGTYKRSEYITQYYETTFAFIQRLCAEAGLWFRFEQKKDRAVLIFGDDLDAYARKQRVVPCRMHAGLESAGAESIRSLRKITQRVPEAVQLNDYNHRQADMSLLVEQNAAPDDRTTCGVESTWGEHYETLEEGRRIARLRHEAYLATQISFRGRGNPFSLEVGEVMRLDVNPKDAPHGLFITSIRCGGGRGVSYWNTFRAIPADRVWRTSIDSVARPKIEGILPARIASPGNYKYAYLTEQGWYVVKVPFDLDEWSPGGSSRPIRMAKPYAGANYGHHFPLTHGTEVALLFTAQDPNRPIIVGAMHDSLNPDLVNNLNHTRNLIRTAAQNELRMEDKEGIEHVHLTTPFRTSELNLGHMVDGDRKERGRGAELRTDEHVAVRGGKGVFISADLQSAACGKQLDMRSAQGLLQQALQQMQSLSEAARIAEAVAADYQRQRALFDSTLNDLKKSGMLLSAPDGVGVVSGSDLQLSSADNLFVTAGASADIGVMKRFTVAAGELVSIFAQKLGLKLYAQKGKVEIQAQSDELSLISDKDMRITSANGRVTVEAKTELLLKCGGSYIRLSSTGIEDGTQGNRTVKSAAFSRQGPSSLAETVNTWKHAPFDEEFTLRCPFDNKPVANRGFTIIRDDGSVIKGMTDANGKTSLQRSLFAENVRLRIDSRKGA</sequence>
<dbReference type="Gene3D" id="2.40.50.230">
    <property type="entry name" value="Gp5 N-terminal domain"/>
    <property type="match status" value="1"/>
</dbReference>
<evidence type="ECO:0000256" key="2">
    <source>
        <dbReference type="SAM" id="Coils"/>
    </source>
</evidence>